<dbReference type="GO" id="GO:0005096">
    <property type="term" value="F:GTPase activator activity"/>
    <property type="evidence" value="ECO:0007669"/>
    <property type="project" value="UniProtKB-KW"/>
</dbReference>
<name>R7S1M6_STEHR</name>
<dbReference type="Proteomes" id="UP000053927">
    <property type="component" value="Unassembled WGS sequence"/>
</dbReference>
<feature type="non-terminal residue" evidence="4">
    <location>
        <position position="1"/>
    </location>
</feature>
<dbReference type="GO" id="GO:0005829">
    <property type="term" value="C:cytosol"/>
    <property type="evidence" value="ECO:0007669"/>
    <property type="project" value="TreeGrafter"/>
</dbReference>
<dbReference type="InterPro" id="IPR001611">
    <property type="entry name" value="Leu-rich_rpt"/>
</dbReference>
<dbReference type="GO" id="GO:0031267">
    <property type="term" value="F:small GTPase binding"/>
    <property type="evidence" value="ECO:0007669"/>
    <property type="project" value="TreeGrafter"/>
</dbReference>
<dbReference type="RefSeq" id="XP_007310403.1">
    <property type="nucleotide sequence ID" value="XM_007310341.1"/>
</dbReference>
<evidence type="ECO:0000256" key="2">
    <source>
        <dbReference type="ARBA" id="ARBA00022614"/>
    </source>
</evidence>
<dbReference type="AlphaFoldDB" id="R7S1M6"/>
<dbReference type="InterPro" id="IPR032675">
    <property type="entry name" value="LRR_dom_sf"/>
</dbReference>
<organism evidence="4 5">
    <name type="scientific">Stereum hirsutum (strain FP-91666)</name>
    <name type="common">White-rot fungus</name>
    <dbReference type="NCBI Taxonomy" id="721885"/>
    <lineage>
        <taxon>Eukaryota</taxon>
        <taxon>Fungi</taxon>
        <taxon>Dikarya</taxon>
        <taxon>Basidiomycota</taxon>
        <taxon>Agaricomycotina</taxon>
        <taxon>Agaricomycetes</taxon>
        <taxon>Russulales</taxon>
        <taxon>Stereaceae</taxon>
        <taxon>Stereum</taxon>
    </lineage>
</organism>
<accession>R7S1M6</accession>
<dbReference type="OrthoDB" id="333024at2759"/>
<keyword evidence="2" id="KW-0433">Leucine-rich repeat</keyword>
<dbReference type="GeneID" id="18806431"/>
<keyword evidence="3" id="KW-0677">Repeat</keyword>
<dbReference type="SMART" id="SM00368">
    <property type="entry name" value="LRR_RI"/>
    <property type="match status" value="3"/>
</dbReference>
<dbReference type="GO" id="GO:0006913">
    <property type="term" value="P:nucleocytoplasmic transport"/>
    <property type="evidence" value="ECO:0007669"/>
    <property type="project" value="TreeGrafter"/>
</dbReference>
<evidence type="ECO:0000256" key="1">
    <source>
        <dbReference type="ARBA" id="ARBA00022468"/>
    </source>
</evidence>
<dbReference type="eggNOG" id="KOG4308">
    <property type="taxonomic scope" value="Eukaryota"/>
</dbReference>
<dbReference type="EMBL" id="JH687398">
    <property type="protein sequence ID" value="EIM80482.1"/>
    <property type="molecule type" value="Genomic_DNA"/>
</dbReference>
<evidence type="ECO:0000256" key="3">
    <source>
        <dbReference type="ARBA" id="ARBA00022737"/>
    </source>
</evidence>
<dbReference type="KEGG" id="shs:STEHIDRAFT_68365"/>
<gene>
    <name evidence="4" type="ORF">STEHIDRAFT_68365</name>
</gene>
<dbReference type="OMA" id="YLGCNRI"/>
<reference evidence="5" key="1">
    <citation type="journal article" date="2012" name="Science">
        <title>The Paleozoic origin of enzymatic lignin decomposition reconstructed from 31 fungal genomes.</title>
        <authorList>
            <person name="Floudas D."/>
            <person name="Binder M."/>
            <person name="Riley R."/>
            <person name="Barry K."/>
            <person name="Blanchette R.A."/>
            <person name="Henrissat B."/>
            <person name="Martinez A.T."/>
            <person name="Otillar R."/>
            <person name="Spatafora J.W."/>
            <person name="Yadav J.S."/>
            <person name="Aerts A."/>
            <person name="Benoit I."/>
            <person name="Boyd A."/>
            <person name="Carlson A."/>
            <person name="Copeland A."/>
            <person name="Coutinho P.M."/>
            <person name="de Vries R.P."/>
            <person name="Ferreira P."/>
            <person name="Findley K."/>
            <person name="Foster B."/>
            <person name="Gaskell J."/>
            <person name="Glotzer D."/>
            <person name="Gorecki P."/>
            <person name="Heitman J."/>
            <person name="Hesse C."/>
            <person name="Hori C."/>
            <person name="Igarashi K."/>
            <person name="Jurgens J.A."/>
            <person name="Kallen N."/>
            <person name="Kersten P."/>
            <person name="Kohler A."/>
            <person name="Kuees U."/>
            <person name="Kumar T.K.A."/>
            <person name="Kuo A."/>
            <person name="LaButti K."/>
            <person name="Larrondo L.F."/>
            <person name="Lindquist E."/>
            <person name="Ling A."/>
            <person name="Lombard V."/>
            <person name="Lucas S."/>
            <person name="Lundell T."/>
            <person name="Martin R."/>
            <person name="McLaughlin D.J."/>
            <person name="Morgenstern I."/>
            <person name="Morin E."/>
            <person name="Murat C."/>
            <person name="Nagy L.G."/>
            <person name="Nolan M."/>
            <person name="Ohm R.A."/>
            <person name="Patyshakuliyeva A."/>
            <person name="Rokas A."/>
            <person name="Ruiz-Duenas F.J."/>
            <person name="Sabat G."/>
            <person name="Salamov A."/>
            <person name="Samejima M."/>
            <person name="Schmutz J."/>
            <person name="Slot J.C."/>
            <person name="St John F."/>
            <person name="Stenlid J."/>
            <person name="Sun H."/>
            <person name="Sun S."/>
            <person name="Syed K."/>
            <person name="Tsang A."/>
            <person name="Wiebenga A."/>
            <person name="Young D."/>
            <person name="Pisabarro A."/>
            <person name="Eastwood D.C."/>
            <person name="Martin F."/>
            <person name="Cullen D."/>
            <person name="Grigoriev I.V."/>
            <person name="Hibbett D.S."/>
        </authorList>
    </citation>
    <scope>NUCLEOTIDE SEQUENCE [LARGE SCALE GENOMIC DNA]</scope>
    <source>
        <strain evidence="5">FP-91666</strain>
    </source>
</reference>
<evidence type="ECO:0000313" key="4">
    <source>
        <dbReference type="EMBL" id="EIM80482.1"/>
    </source>
</evidence>
<evidence type="ECO:0000313" key="5">
    <source>
        <dbReference type="Proteomes" id="UP000053927"/>
    </source>
</evidence>
<dbReference type="GO" id="GO:0005634">
    <property type="term" value="C:nucleus"/>
    <property type="evidence" value="ECO:0007669"/>
    <property type="project" value="TreeGrafter"/>
</dbReference>
<dbReference type="Pfam" id="PF13516">
    <property type="entry name" value="LRR_6"/>
    <property type="match status" value="2"/>
</dbReference>
<dbReference type="PANTHER" id="PTHR24113">
    <property type="entry name" value="RAN GTPASE-ACTIVATING PROTEIN 1"/>
    <property type="match status" value="1"/>
</dbReference>
<dbReference type="PANTHER" id="PTHR24113:SF12">
    <property type="entry name" value="RAN GTPASE-ACTIVATING PROTEIN 1"/>
    <property type="match status" value="1"/>
</dbReference>
<dbReference type="Gene3D" id="3.80.10.10">
    <property type="entry name" value="Ribonuclease Inhibitor"/>
    <property type="match status" value="1"/>
</dbReference>
<dbReference type="SUPFAM" id="SSF52047">
    <property type="entry name" value="RNI-like"/>
    <property type="match status" value="1"/>
</dbReference>
<keyword evidence="5" id="KW-1185">Reference proteome</keyword>
<keyword evidence="1" id="KW-0343">GTPase activation</keyword>
<proteinExistence type="predicted"/>
<dbReference type="GO" id="GO:0048471">
    <property type="term" value="C:perinuclear region of cytoplasm"/>
    <property type="evidence" value="ECO:0007669"/>
    <property type="project" value="TreeGrafter"/>
</dbReference>
<sequence length="359" mass="39218">WNTPMVEFKRGVVYEDGRLDLCKMVVGPTHVEKLLDSLENNTMITQFLLGNNVSSTTGARRIAKFIADHPGRIETWYLAGNHIRPPSFKLLVDSMICSSRITNIWLKRNPLTSASVFDIHRLITNTPNLRTLDLENTELGDVGVNQLFSQLTGKEVPLRNLYLNSNGIGVNASKSLASFLAHPSCKLESLYLSSNPIGDAGATHLAAALKSNTSLIRIAFCSAGLTSRGIADLSYALSNHPSIRALMLAASMTTEAHRQRFNHIADSAIPALVALMSNPSMQFLTLGRVAFSVDGWETVKTAVEDTNICDLVAHRLHAPGEAPECSLTLRKALAANVKRLYPKEENYETFASGMGARSL</sequence>
<protein>
    <submittedName>
        <fullName evidence="4">RNI-like protein</fullName>
    </submittedName>
</protein>
<dbReference type="InterPro" id="IPR027038">
    <property type="entry name" value="RanGap"/>
</dbReference>